<dbReference type="Gene3D" id="3.40.50.300">
    <property type="entry name" value="P-loop containing nucleotide triphosphate hydrolases"/>
    <property type="match status" value="1"/>
</dbReference>
<dbReference type="InterPro" id="IPR027417">
    <property type="entry name" value="P-loop_NTPase"/>
</dbReference>
<dbReference type="Pfam" id="PF00350">
    <property type="entry name" value="Dynamin_N"/>
    <property type="match status" value="1"/>
</dbReference>
<evidence type="ECO:0000313" key="4">
    <source>
        <dbReference type="Proteomes" id="UP000603234"/>
    </source>
</evidence>
<dbReference type="SUPFAM" id="SSF52540">
    <property type="entry name" value="P-loop containing nucleoside triphosphate hydrolases"/>
    <property type="match status" value="1"/>
</dbReference>
<protein>
    <recommendedName>
        <fullName evidence="2">Dynamin N-terminal domain-containing protein</fullName>
    </recommendedName>
</protein>
<dbReference type="PANTHER" id="PTHR43681">
    <property type="entry name" value="TRANSMEMBRANE GTPASE FZO"/>
    <property type="match status" value="1"/>
</dbReference>
<feature type="coiled-coil region" evidence="1">
    <location>
        <begin position="283"/>
        <end position="313"/>
    </location>
</feature>
<dbReference type="CDD" id="cd09912">
    <property type="entry name" value="DLP_2"/>
    <property type="match status" value="1"/>
</dbReference>
<keyword evidence="1" id="KW-0175">Coiled coil</keyword>
<sequence length="557" mass="63488">MNKTMIERLADAHEFLIRSGICEDYIKKIEQLQTKLKNKELTISVIGQFKRGKTSFINAILNDDILPVGIIPVTSVVTKIQYGSGYATVLFLDGHEETVSLDSLGTFISEQENPVNIKGVPFVNLYLPYDFLKNGLIIVDTPGVGSMHQHNTDEAYSFMKDSDAIIFMLSVDSPINEIEREFLCSAKNHAAKFYFAVNKIDTVSSVDLEAYLGYCHDILCQMMDVETLHLAPISAKKNIGIDALFSRILQDIQTSADDILADSVHIKLHEVLARALSQLELYKAALNLPIDNLEAKNKELNQKLENLDQMIKEAMFYLTQNVEELLEKIQVSLNTHSIAIVDDLTVLLNRAAAGNCDKKPREFERALREILETDLYGQLNQLSDLGLSILEAGYDQAADFINKKIDRIKYFLKETIETLFGIAYHYDKTVHTLSEKEDFYVRINSKAGAFLIDINDFVYLMPRKIANKKITERFLKKMQNDVNLNLNNMIYNYQYKIRESLRLFKYILSDETDSLKMEIENLVNRVIIDKESTSLELAEKIEELNRICSGLKNVLSE</sequence>
<reference evidence="3 4" key="1">
    <citation type="journal article" date="2020" name="mSystems">
        <title>Defining Genomic and Predicted Metabolic Features of the Acetobacterium Genus.</title>
        <authorList>
            <person name="Ross D.E."/>
            <person name="Marshall C.W."/>
            <person name="Gulliver D."/>
            <person name="May H.D."/>
            <person name="Norman R.S."/>
        </authorList>
    </citation>
    <scope>NUCLEOTIDE SEQUENCE [LARGE SCALE GENOMIC DNA]</scope>
    <source>
        <strain evidence="3 4">DSM 8238</strain>
    </source>
</reference>
<feature type="domain" description="Dynamin N-terminal" evidence="2">
    <location>
        <begin position="43"/>
        <end position="199"/>
    </location>
</feature>
<dbReference type="InterPro" id="IPR051943">
    <property type="entry name" value="TRAFAC_Dynamin-like_GTPase"/>
</dbReference>
<accession>A0ABR6WS66</accession>
<name>A0ABR6WS66_9FIRM</name>
<dbReference type="RefSeq" id="WP_186841013.1">
    <property type="nucleotide sequence ID" value="NZ_WJBC01000002.1"/>
</dbReference>
<keyword evidence="4" id="KW-1185">Reference proteome</keyword>
<dbReference type="Proteomes" id="UP000603234">
    <property type="component" value="Unassembled WGS sequence"/>
</dbReference>
<organism evidence="3 4">
    <name type="scientific">Acetobacterium fimetarium</name>
    <dbReference type="NCBI Taxonomy" id="52691"/>
    <lineage>
        <taxon>Bacteria</taxon>
        <taxon>Bacillati</taxon>
        <taxon>Bacillota</taxon>
        <taxon>Clostridia</taxon>
        <taxon>Eubacteriales</taxon>
        <taxon>Eubacteriaceae</taxon>
        <taxon>Acetobacterium</taxon>
    </lineage>
</organism>
<comment type="caution">
    <text evidence="3">The sequence shown here is derived from an EMBL/GenBank/DDBJ whole genome shotgun (WGS) entry which is preliminary data.</text>
</comment>
<gene>
    <name evidence="3" type="ORF">GH808_01335</name>
</gene>
<proteinExistence type="predicted"/>
<evidence type="ECO:0000256" key="1">
    <source>
        <dbReference type="SAM" id="Coils"/>
    </source>
</evidence>
<dbReference type="PANTHER" id="PTHR43681:SF1">
    <property type="entry name" value="SARCALUMENIN"/>
    <property type="match status" value="1"/>
</dbReference>
<dbReference type="EMBL" id="WJBC01000002">
    <property type="protein sequence ID" value="MBC3803086.1"/>
    <property type="molecule type" value="Genomic_DNA"/>
</dbReference>
<dbReference type="InterPro" id="IPR045063">
    <property type="entry name" value="Dynamin_N"/>
</dbReference>
<evidence type="ECO:0000259" key="2">
    <source>
        <dbReference type="Pfam" id="PF00350"/>
    </source>
</evidence>
<evidence type="ECO:0000313" key="3">
    <source>
        <dbReference type="EMBL" id="MBC3803086.1"/>
    </source>
</evidence>